<dbReference type="InterPro" id="IPR004481">
    <property type="entry name" value="K/Na/Ca-exchanger"/>
</dbReference>
<keyword evidence="2 5" id="KW-0812">Transmembrane</keyword>
<dbReference type="InterPro" id="IPR004837">
    <property type="entry name" value="NaCa_Exmemb"/>
</dbReference>
<reference evidence="7 8" key="1">
    <citation type="submission" date="2018-08" db="EMBL/GenBank/DDBJ databases">
        <title>Draft genome sequence of Psychrilyobacter sp. strain SD5 isolated from Black Sea water.</title>
        <authorList>
            <person name="Yadav S."/>
            <person name="Villanueva L."/>
            <person name="Damste J.S.S."/>
        </authorList>
    </citation>
    <scope>NUCLEOTIDE SEQUENCE [LARGE SCALE GENOMIC DNA]</scope>
    <source>
        <strain evidence="7 8">SD5</strain>
    </source>
</reference>
<evidence type="ECO:0000313" key="7">
    <source>
        <dbReference type="EMBL" id="REI42947.1"/>
    </source>
</evidence>
<feature type="transmembrane region" description="Helical" evidence="5">
    <location>
        <begin position="254"/>
        <end position="276"/>
    </location>
</feature>
<evidence type="ECO:0000256" key="4">
    <source>
        <dbReference type="ARBA" id="ARBA00023136"/>
    </source>
</evidence>
<feature type="transmembrane region" description="Helical" evidence="5">
    <location>
        <begin position="316"/>
        <end position="334"/>
    </location>
</feature>
<feature type="transmembrane region" description="Helical" evidence="5">
    <location>
        <begin position="288"/>
        <end position="309"/>
    </location>
</feature>
<evidence type="ECO:0000256" key="3">
    <source>
        <dbReference type="ARBA" id="ARBA00022989"/>
    </source>
</evidence>
<dbReference type="RefSeq" id="WP_114641178.1">
    <property type="nucleotide sequence ID" value="NZ_JAACIO010000002.1"/>
</dbReference>
<dbReference type="Proteomes" id="UP000263486">
    <property type="component" value="Unassembled WGS sequence"/>
</dbReference>
<comment type="subcellular location">
    <subcellularLocation>
        <location evidence="1">Membrane</location>
        <topology evidence="1">Multi-pass membrane protein</topology>
    </subcellularLocation>
</comment>
<dbReference type="Pfam" id="PF01699">
    <property type="entry name" value="Na_Ca_ex"/>
    <property type="match status" value="2"/>
</dbReference>
<sequence length="337" mass="37600">MLYILIFAVLAGFIIVVGKKLSLYGDAIGDLMGIEKSWIGIVMLAAVTSLPEMVTSISATLMGNPQMAVSNIFGSNLFNIFVVFIVDIFVLRSTSLSSKVSSKNFMAGFWAMILTLIFLLGFSFPTEGIMNISLFSLMILGIYFIAMKSIYVYEHQQNDEFSEKLEEEIKEFHEIEEGGITLPQAKKGFAINAFFVVVLGTGLSFIGDKIASTPFFGIQLGESFVGLILIALATSLPELTVSIEAIKLKSYDMAVGNLFGSNIFNIMIIFITDLFLRDENIYQSLGGFHKLTAIFSMLILLVFMMGIMFKNKKRRYDTYIIGLIYFVSMYILYIKRG</sequence>
<feature type="transmembrane region" description="Helical" evidence="5">
    <location>
        <begin position="128"/>
        <end position="146"/>
    </location>
</feature>
<dbReference type="PANTHER" id="PTHR10846:SF8">
    <property type="entry name" value="INNER MEMBRANE PROTEIN YRBG"/>
    <property type="match status" value="1"/>
</dbReference>
<dbReference type="EMBL" id="QUAJ01000002">
    <property type="protein sequence ID" value="REI42947.1"/>
    <property type="molecule type" value="Genomic_DNA"/>
</dbReference>
<evidence type="ECO:0000256" key="2">
    <source>
        <dbReference type="ARBA" id="ARBA00022692"/>
    </source>
</evidence>
<keyword evidence="3 5" id="KW-1133">Transmembrane helix</keyword>
<evidence type="ECO:0000313" key="8">
    <source>
        <dbReference type="Proteomes" id="UP000263486"/>
    </source>
</evidence>
<feature type="transmembrane region" description="Helical" evidence="5">
    <location>
        <begin position="189"/>
        <end position="207"/>
    </location>
</feature>
<dbReference type="Gene3D" id="1.20.1420.30">
    <property type="entry name" value="NCX, central ion-binding region"/>
    <property type="match status" value="2"/>
</dbReference>
<accession>A0ABX9KKS0</accession>
<evidence type="ECO:0000256" key="1">
    <source>
        <dbReference type="ARBA" id="ARBA00004141"/>
    </source>
</evidence>
<evidence type="ECO:0000256" key="5">
    <source>
        <dbReference type="SAM" id="Phobius"/>
    </source>
</evidence>
<feature type="domain" description="Sodium/calcium exchanger membrane region" evidence="6">
    <location>
        <begin position="3"/>
        <end position="146"/>
    </location>
</feature>
<dbReference type="InterPro" id="IPR044880">
    <property type="entry name" value="NCX_ion-bd_dom_sf"/>
</dbReference>
<feature type="transmembrane region" description="Helical" evidence="5">
    <location>
        <begin position="104"/>
        <end position="122"/>
    </location>
</feature>
<dbReference type="PANTHER" id="PTHR10846">
    <property type="entry name" value="SODIUM/POTASSIUM/CALCIUM EXCHANGER"/>
    <property type="match status" value="1"/>
</dbReference>
<feature type="transmembrane region" description="Helical" evidence="5">
    <location>
        <begin position="72"/>
        <end position="92"/>
    </location>
</feature>
<protein>
    <recommendedName>
        <fullName evidence="6">Sodium/calcium exchanger membrane region domain-containing protein</fullName>
    </recommendedName>
</protein>
<proteinExistence type="predicted"/>
<name>A0ABX9KKS0_9FUSO</name>
<comment type="caution">
    <text evidence="7">The sequence shown here is derived from an EMBL/GenBank/DDBJ whole genome shotgun (WGS) entry which is preliminary data.</text>
</comment>
<keyword evidence="4 5" id="KW-0472">Membrane</keyword>
<gene>
    <name evidence="7" type="ORF">DYH56_02025</name>
</gene>
<evidence type="ECO:0000259" key="6">
    <source>
        <dbReference type="Pfam" id="PF01699"/>
    </source>
</evidence>
<keyword evidence="8" id="KW-1185">Reference proteome</keyword>
<feature type="domain" description="Sodium/calcium exchanger membrane region" evidence="6">
    <location>
        <begin position="189"/>
        <end position="333"/>
    </location>
</feature>
<organism evidence="7 8">
    <name type="scientific">Psychrilyobacter piezotolerans</name>
    <dbReference type="NCBI Taxonomy" id="2293438"/>
    <lineage>
        <taxon>Bacteria</taxon>
        <taxon>Fusobacteriati</taxon>
        <taxon>Fusobacteriota</taxon>
        <taxon>Fusobacteriia</taxon>
        <taxon>Fusobacteriales</taxon>
        <taxon>Fusobacteriaceae</taxon>
        <taxon>Psychrilyobacter</taxon>
    </lineage>
</organism>